<dbReference type="Pfam" id="PF09723">
    <property type="entry name" value="Zn_ribbon_8"/>
    <property type="match status" value="1"/>
</dbReference>
<gene>
    <name evidence="3" type="ORF">CUN51_06900</name>
</gene>
<organism evidence="3 4">
    <name type="scientific">Candidatus Thermofonsia Clade 1 bacterium</name>
    <dbReference type="NCBI Taxonomy" id="2364210"/>
    <lineage>
        <taxon>Bacteria</taxon>
        <taxon>Bacillati</taxon>
        <taxon>Chloroflexota</taxon>
        <taxon>Candidatus Thermofontia</taxon>
        <taxon>Candidatus Thermofonsia Clade 1</taxon>
    </lineage>
</organism>
<dbReference type="Proteomes" id="UP000228921">
    <property type="component" value="Unassembled WGS sequence"/>
</dbReference>
<dbReference type="SMART" id="SM00834">
    <property type="entry name" value="CxxC_CXXC_SSSS"/>
    <property type="match status" value="1"/>
</dbReference>
<evidence type="ECO:0000259" key="2">
    <source>
        <dbReference type="SMART" id="SM00834"/>
    </source>
</evidence>
<dbReference type="Gene3D" id="2.20.28.30">
    <property type="entry name" value="RNA polymerase ii, chain L"/>
    <property type="match status" value="1"/>
</dbReference>
<feature type="compositionally biased region" description="Low complexity" evidence="1">
    <location>
        <begin position="55"/>
        <end position="67"/>
    </location>
</feature>
<protein>
    <submittedName>
        <fullName evidence="3">Zinc ribbon domain-containing protein</fullName>
    </submittedName>
</protein>
<sequence>MPIYEYICQTCHETFEKRVSAEKADEVACPECGAPNAKRKLSRVTVQIGEISTQSASSRSYSDSAPSCGCGTGLCGLPSRN</sequence>
<reference evidence="3 4" key="1">
    <citation type="submission" date="2017-11" db="EMBL/GenBank/DDBJ databases">
        <title>Evolution of Phototrophy in the Chloroflexi Phylum Driven by Horizontal Gene Transfer.</title>
        <authorList>
            <person name="Ward L.M."/>
            <person name="Hemp J."/>
            <person name="Shih P.M."/>
            <person name="Mcglynn S.E."/>
            <person name="Fischer W."/>
        </authorList>
    </citation>
    <scope>NUCLEOTIDE SEQUENCE [LARGE SCALE GENOMIC DNA]</scope>
    <source>
        <strain evidence="3">CP2_2F</strain>
    </source>
</reference>
<accession>A0A2M8NZI7</accession>
<feature type="region of interest" description="Disordered" evidence="1">
    <location>
        <begin position="55"/>
        <end position="81"/>
    </location>
</feature>
<dbReference type="InterPro" id="IPR013429">
    <property type="entry name" value="Regulatory_FmdB_Zinc_ribbon"/>
</dbReference>
<evidence type="ECO:0000313" key="4">
    <source>
        <dbReference type="Proteomes" id="UP000228921"/>
    </source>
</evidence>
<evidence type="ECO:0000256" key="1">
    <source>
        <dbReference type="SAM" id="MobiDB-lite"/>
    </source>
</evidence>
<dbReference type="NCBIfam" id="TIGR02605">
    <property type="entry name" value="CxxC_CxxC_SSSS"/>
    <property type="match status" value="1"/>
</dbReference>
<proteinExistence type="predicted"/>
<feature type="domain" description="Putative regulatory protein FmdB zinc ribbon" evidence="2">
    <location>
        <begin position="1"/>
        <end position="42"/>
    </location>
</feature>
<comment type="caution">
    <text evidence="3">The sequence shown here is derived from an EMBL/GenBank/DDBJ whole genome shotgun (WGS) entry which is preliminary data.</text>
</comment>
<dbReference type="EMBL" id="PGTK01000007">
    <property type="protein sequence ID" value="PJF30706.1"/>
    <property type="molecule type" value="Genomic_DNA"/>
</dbReference>
<name>A0A2M8NZI7_9CHLR</name>
<evidence type="ECO:0000313" key="3">
    <source>
        <dbReference type="EMBL" id="PJF30706.1"/>
    </source>
</evidence>
<dbReference type="AlphaFoldDB" id="A0A2M8NZI7"/>